<sequence length="367" mass="42152">MDIYVFNEELNFIGIIDNFNSLRWVRRYHKSGEFELHLSLTYKSLKMLREGYIICKKDDQEAGVISYRQLKQDEKGKETLIIKGNFITSYLRKRIIWGTENLNTSAEIAMMSLVDKNAINPTDENRKIPLVNLAEIENFPQILNKQVSYSNLLDELETISSSSGLGFRILADVQLKELIFDVYKGRDLTANQKINPPAIFANEFENVFEQEYIESTNNFKNAALIAGEGEGFNRQLVTVGEANGLNRYEMFVDARDLQSTINEDGEEITIPADEYRKLLINRGNSKLLEHEKIETFESKINVQGNLKYKVDFDLGDIVTVSNKGWEVTKDTRITEIEEVYEANKTSINVTFGNSIPTLVDRIKQEVR</sequence>
<dbReference type="EMBL" id="PVXO01000044">
    <property type="protein sequence ID" value="PRR78436.1"/>
    <property type="molecule type" value="Genomic_DNA"/>
</dbReference>
<dbReference type="Proteomes" id="UP000239706">
    <property type="component" value="Unassembled WGS sequence"/>
</dbReference>
<accession>A0A2T0B3I8</accession>
<evidence type="ECO:0000313" key="2">
    <source>
        <dbReference type="EMBL" id="PRR78436.1"/>
    </source>
</evidence>
<evidence type="ECO:0000313" key="3">
    <source>
        <dbReference type="Proteomes" id="UP000239706"/>
    </source>
</evidence>
<reference evidence="2 3" key="1">
    <citation type="submission" date="2018-03" db="EMBL/GenBank/DDBJ databases">
        <title>Genome sequence of Clostridium liquoris DSM 100320.</title>
        <authorList>
            <person name="Poehlein A."/>
            <person name="Daniel R."/>
        </authorList>
    </citation>
    <scope>NUCLEOTIDE SEQUENCE [LARGE SCALE GENOMIC DNA]</scope>
    <source>
        <strain evidence="2 3">DSM 100320</strain>
    </source>
</reference>
<proteinExistence type="predicted"/>
<dbReference type="Pfam" id="PF14594">
    <property type="entry name" value="Sipho_Gp37"/>
    <property type="match status" value="1"/>
</dbReference>
<dbReference type="RefSeq" id="WP_106063630.1">
    <property type="nucleotide sequence ID" value="NZ_PVXO01000044.1"/>
</dbReference>
<gene>
    <name evidence="2" type="ORF">CLLI_15200</name>
</gene>
<dbReference type="OrthoDB" id="9255846at2"/>
<dbReference type="AlphaFoldDB" id="A0A2T0B3I8"/>
<evidence type="ECO:0000259" key="1">
    <source>
        <dbReference type="Pfam" id="PF14594"/>
    </source>
</evidence>
<keyword evidence="3" id="KW-1185">Reference proteome</keyword>
<name>A0A2T0B3I8_9CLOT</name>
<organism evidence="2 3">
    <name type="scientific">Clostridium liquoris</name>
    <dbReference type="NCBI Taxonomy" id="1289519"/>
    <lineage>
        <taxon>Bacteria</taxon>
        <taxon>Bacillati</taxon>
        <taxon>Bacillota</taxon>
        <taxon>Clostridia</taxon>
        <taxon>Eubacteriales</taxon>
        <taxon>Clostridiaceae</taxon>
        <taxon>Clostridium</taxon>
    </lineage>
</organism>
<dbReference type="InterPro" id="IPR029432">
    <property type="entry name" value="Gp28/Gp37-like_dom"/>
</dbReference>
<protein>
    <recommendedName>
        <fullName evidence="1">Gp28/Gp37-like domain-containing protein</fullName>
    </recommendedName>
</protein>
<feature type="domain" description="Gp28/Gp37-like" evidence="1">
    <location>
        <begin position="3"/>
        <end position="353"/>
    </location>
</feature>
<comment type="caution">
    <text evidence="2">The sequence shown here is derived from an EMBL/GenBank/DDBJ whole genome shotgun (WGS) entry which is preliminary data.</text>
</comment>